<dbReference type="PANTHER" id="PTHR10954">
    <property type="entry name" value="RIBONUCLEASE H2 SUBUNIT A"/>
    <property type="match status" value="1"/>
</dbReference>
<dbReference type="PANTHER" id="PTHR10954:SF18">
    <property type="entry name" value="RIBONUCLEASE HII"/>
    <property type="match status" value="1"/>
</dbReference>
<feature type="binding site" evidence="14 15">
    <location>
        <position position="168"/>
    </location>
    <ligand>
        <name>a divalent metal cation</name>
        <dbReference type="ChEBI" id="CHEBI:60240"/>
    </ligand>
</feature>
<evidence type="ECO:0000256" key="15">
    <source>
        <dbReference type="PROSITE-ProRule" id="PRU01319"/>
    </source>
</evidence>
<dbReference type="GO" id="GO:0006298">
    <property type="term" value="P:mismatch repair"/>
    <property type="evidence" value="ECO:0007669"/>
    <property type="project" value="TreeGrafter"/>
</dbReference>
<evidence type="ECO:0000256" key="10">
    <source>
        <dbReference type="ARBA" id="ARBA00022723"/>
    </source>
</evidence>
<dbReference type="Pfam" id="PF01351">
    <property type="entry name" value="RNase_HII"/>
    <property type="match status" value="1"/>
</dbReference>
<feature type="binding site" evidence="14 15">
    <location>
        <position position="76"/>
    </location>
    <ligand>
        <name>a divalent metal cation</name>
        <dbReference type="ChEBI" id="CHEBI:60240"/>
    </ligand>
</feature>
<dbReference type="GO" id="GO:0004523">
    <property type="term" value="F:RNA-DNA hybrid ribonuclease activity"/>
    <property type="evidence" value="ECO:0007669"/>
    <property type="project" value="UniProtKB-UniRule"/>
</dbReference>
<evidence type="ECO:0000256" key="9">
    <source>
        <dbReference type="ARBA" id="ARBA00022722"/>
    </source>
</evidence>
<reference evidence="18" key="2">
    <citation type="submission" date="2021-09" db="EMBL/GenBank/DDBJ databases">
        <authorList>
            <person name="Gilroy R."/>
        </authorList>
    </citation>
    <scope>NUCLEOTIDE SEQUENCE</scope>
    <source>
        <strain evidence="18">CHK160-4876</strain>
    </source>
</reference>
<comment type="caution">
    <text evidence="18">The sequence shown here is derived from an EMBL/GenBank/DDBJ whole genome shotgun (WGS) entry which is preliminary data.</text>
</comment>
<evidence type="ECO:0000256" key="8">
    <source>
        <dbReference type="ARBA" id="ARBA00022490"/>
    </source>
</evidence>
<dbReference type="NCBIfam" id="NF000594">
    <property type="entry name" value="PRK00015.1-1"/>
    <property type="match status" value="1"/>
</dbReference>
<evidence type="ECO:0000256" key="1">
    <source>
        <dbReference type="ARBA" id="ARBA00000077"/>
    </source>
</evidence>
<dbReference type="SUPFAM" id="SSF53098">
    <property type="entry name" value="Ribonuclease H-like"/>
    <property type="match status" value="1"/>
</dbReference>
<dbReference type="HAMAP" id="MF_00052_B">
    <property type="entry name" value="RNase_HII_B"/>
    <property type="match status" value="1"/>
</dbReference>
<dbReference type="InterPro" id="IPR022898">
    <property type="entry name" value="RNase_HII"/>
</dbReference>
<keyword evidence="11 14" id="KW-0255">Endonuclease</keyword>
<evidence type="ECO:0000256" key="14">
    <source>
        <dbReference type="HAMAP-Rule" id="MF_00052"/>
    </source>
</evidence>
<sequence length="259" mass="28271">MKTVKEITQALKEANREEDWVLALASDERAGVQKALKQFYGRLAKSQEAQQAHAERVVFDDVYRAQYGPLIAGVDEAGRGPLAGPVVTAAVILPKDCEVFEGINDSKQLTKEQRASYAEVIKAHAVAYAIHFQPVQVIDAINIYEATKRSMARSVGLLKVQPAGVLLDAMTIATSLPQQNIIKGDAKSLSIAAASILAKTARDAYMDELALTYPNYGFEQHAGYGTKQHLEALAKYGVTPEHRSSFEPIKSMVQGGWIK</sequence>
<evidence type="ECO:0000256" key="5">
    <source>
        <dbReference type="ARBA" id="ARBA00007383"/>
    </source>
</evidence>
<keyword evidence="8 14" id="KW-0963">Cytoplasm</keyword>
<dbReference type="InterPro" id="IPR036397">
    <property type="entry name" value="RNaseH_sf"/>
</dbReference>
<dbReference type="InterPro" id="IPR001352">
    <property type="entry name" value="RNase_HII/HIII"/>
</dbReference>
<keyword evidence="12 14" id="KW-0378">Hydrolase</keyword>
<evidence type="ECO:0000313" key="19">
    <source>
        <dbReference type="Proteomes" id="UP000700212"/>
    </source>
</evidence>
<organism evidence="18 19">
    <name type="scientific">Metalysinibacillus jejuensis</name>
    <dbReference type="NCBI Taxonomy" id="914327"/>
    <lineage>
        <taxon>Bacteria</taxon>
        <taxon>Bacillati</taxon>
        <taxon>Bacillota</taxon>
        <taxon>Bacilli</taxon>
        <taxon>Bacillales</taxon>
        <taxon>Caryophanaceae</taxon>
        <taxon>Metalysinibacillus</taxon>
    </lineage>
</organism>
<dbReference type="GO" id="GO:0003723">
    <property type="term" value="F:RNA binding"/>
    <property type="evidence" value="ECO:0007669"/>
    <property type="project" value="UniProtKB-UniRule"/>
</dbReference>
<comment type="function">
    <text evidence="3 14 16">Endonuclease that specifically degrades the RNA of RNA-DNA hybrids.</text>
</comment>
<dbReference type="FunFam" id="3.30.420.10:FF:000006">
    <property type="entry name" value="Ribonuclease HII"/>
    <property type="match status" value="1"/>
</dbReference>
<comment type="subcellular location">
    <subcellularLocation>
        <location evidence="4 14">Cytoplasm</location>
    </subcellularLocation>
</comment>
<accession>A0A921NC60</accession>
<dbReference type="InterPro" id="IPR012337">
    <property type="entry name" value="RNaseH-like_sf"/>
</dbReference>
<dbReference type="Proteomes" id="UP000700212">
    <property type="component" value="Unassembled WGS sequence"/>
</dbReference>
<reference evidence="18" key="1">
    <citation type="journal article" date="2021" name="PeerJ">
        <title>Extensive microbial diversity within the chicken gut microbiome revealed by metagenomics and culture.</title>
        <authorList>
            <person name="Gilroy R."/>
            <person name="Ravi A."/>
            <person name="Getino M."/>
            <person name="Pursley I."/>
            <person name="Horton D.L."/>
            <person name="Alikhan N.F."/>
            <person name="Baker D."/>
            <person name="Gharbi K."/>
            <person name="Hall N."/>
            <person name="Watson M."/>
            <person name="Adriaenssens E.M."/>
            <person name="Foster-Nyarko E."/>
            <person name="Jarju S."/>
            <person name="Secka A."/>
            <person name="Antonio M."/>
            <person name="Oren A."/>
            <person name="Chaudhuri R.R."/>
            <person name="La Ragione R."/>
            <person name="Hildebrand F."/>
            <person name="Pallen M.J."/>
        </authorList>
    </citation>
    <scope>NUCLEOTIDE SEQUENCE</scope>
    <source>
        <strain evidence="18">CHK160-4876</strain>
    </source>
</reference>
<gene>
    <name evidence="14" type="primary">rnhB</name>
    <name evidence="18" type="ORF">K8V30_04275</name>
</gene>
<comment type="similarity">
    <text evidence="5 14 16">Belongs to the RNase HII family.</text>
</comment>
<keyword evidence="13 14" id="KW-0464">Manganese</keyword>
<dbReference type="AlphaFoldDB" id="A0A921NC60"/>
<evidence type="ECO:0000313" key="18">
    <source>
        <dbReference type="EMBL" id="HJH10904.1"/>
    </source>
</evidence>
<name>A0A921NC60_9BACL</name>
<keyword evidence="9 14" id="KW-0540">Nuclease</keyword>
<dbReference type="Gene3D" id="3.30.420.10">
    <property type="entry name" value="Ribonuclease H-like superfamily/Ribonuclease H"/>
    <property type="match status" value="1"/>
</dbReference>
<evidence type="ECO:0000256" key="11">
    <source>
        <dbReference type="ARBA" id="ARBA00022759"/>
    </source>
</evidence>
<evidence type="ECO:0000256" key="4">
    <source>
        <dbReference type="ARBA" id="ARBA00004496"/>
    </source>
</evidence>
<evidence type="ECO:0000256" key="13">
    <source>
        <dbReference type="ARBA" id="ARBA00023211"/>
    </source>
</evidence>
<evidence type="ECO:0000256" key="7">
    <source>
        <dbReference type="ARBA" id="ARBA00019179"/>
    </source>
</evidence>
<dbReference type="GO" id="GO:0030145">
    <property type="term" value="F:manganese ion binding"/>
    <property type="evidence" value="ECO:0007669"/>
    <property type="project" value="UniProtKB-UniRule"/>
</dbReference>
<evidence type="ECO:0000259" key="17">
    <source>
        <dbReference type="PROSITE" id="PS51975"/>
    </source>
</evidence>
<dbReference type="PROSITE" id="PS51975">
    <property type="entry name" value="RNASE_H_2"/>
    <property type="match status" value="1"/>
</dbReference>
<dbReference type="CDD" id="cd07182">
    <property type="entry name" value="RNase_HII_bacteria_HII_like"/>
    <property type="match status" value="1"/>
</dbReference>
<dbReference type="GO" id="GO:0005737">
    <property type="term" value="C:cytoplasm"/>
    <property type="evidence" value="ECO:0007669"/>
    <property type="project" value="UniProtKB-SubCell"/>
</dbReference>
<evidence type="ECO:0000256" key="2">
    <source>
        <dbReference type="ARBA" id="ARBA00001946"/>
    </source>
</evidence>
<evidence type="ECO:0000256" key="6">
    <source>
        <dbReference type="ARBA" id="ARBA00012180"/>
    </source>
</evidence>
<protein>
    <recommendedName>
        <fullName evidence="7 14">Ribonuclease HII</fullName>
        <shortName evidence="14">RNase HII</shortName>
        <ecNumber evidence="6 14">3.1.26.4</ecNumber>
    </recommendedName>
</protein>
<dbReference type="EMBL" id="DYTV01000053">
    <property type="protein sequence ID" value="HJH10904.1"/>
    <property type="molecule type" value="Genomic_DNA"/>
</dbReference>
<comment type="cofactor">
    <cofactor evidence="14 15">
        <name>Mn(2+)</name>
        <dbReference type="ChEBI" id="CHEBI:29035"/>
    </cofactor>
    <cofactor evidence="14 15">
        <name>Mg(2+)</name>
        <dbReference type="ChEBI" id="CHEBI:18420"/>
    </cofactor>
    <text evidence="14 15">Manganese or magnesium. Binds 1 divalent metal ion per monomer in the absence of substrate. May bind a second metal ion after substrate binding.</text>
</comment>
<dbReference type="GO" id="GO:0043137">
    <property type="term" value="P:DNA replication, removal of RNA primer"/>
    <property type="evidence" value="ECO:0007669"/>
    <property type="project" value="TreeGrafter"/>
</dbReference>
<feature type="domain" description="RNase H type-2" evidence="17">
    <location>
        <begin position="69"/>
        <end position="258"/>
    </location>
</feature>
<dbReference type="GO" id="GO:0032299">
    <property type="term" value="C:ribonuclease H2 complex"/>
    <property type="evidence" value="ECO:0007669"/>
    <property type="project" value="TreeGrafter"/>
</dbReference>
<evidence type="ECO:0000256" key="3">
    <source>
        <dbReference type="ARBA" id="ARBA00004065"/>
    </source>
</evidence>
<dbReference type="EC" id="3.1.26.4" evidence="6 14"/>
<comment type="cofactor">
    <cofactor evidence="2">
        <name>Mg(2+)</name>
        <dbReference type="ChEBI" id="CHEBI:18420"/>
    </cofactor>
</comment>
<keyword evidence="10 14" id="KW-0479">Metal-binding</keyword>
<feature type="binding site" evidence="14 15">
    <location>
        <position position="75"/>
    </location>
    <ligand>
        <name>a divalent metal cation</name>
        <dbReference type="ChEBI" id="CHEBI:60240"/>
    </ligand>
</feature>
<dbReference type="InterPro" id="IPR024567">
    <property type="entry name" value="RNase_HII/HIII_dom"/>
</dbReference>
<evidence type="ECO:0000256" key="16">
    <source>
        <dbReference type="RuleBase" id="RU003515"/>
    </source>
</evidence>
<comment type="catalytic activity">
    <reaction evidence="1 14 15 16">
        <text>Endonucleolytic cleavage to 5'-phosphomonoester.</text>
        <dbReference type="EC" id="3.1.26.4"/>
    </reaction>
</comment>
<proteinExistence type="inferred from homology"/>
<dbReference type="NCBIfam" id="NF000595">
    <property type="entry name" value="PRK00015.1-3"/>
    <property type="match status" value="1"/>
</dbReference>
<evidence type="ECO:0000256" key="12">
    <source>
        <dbReference type="ARBA" id="ARBA00022801"/>
    </source>
</evidence>